<evidence type="ECO:0000256" key="9">
    <source>
        <dbReference type="ARBA" id="ARBA00049152"/>
    </source>
</evidence>
<dbReference type="PRINTS" id="PR01069">
    <property type="entry name" value="ACCCTRFRASEA"/>
</dbReference>
<comment type="pathway">
    <text evidence="1 10">Lipid metabolism; malonyl-CoA biosynthesis; malonyl-CoA from acetyl-CoA: step 1/1.</text>
</comment>
<evidence type="ECO:0000256" key="1">
    <source>
        <dbReference type="ARBA" id="ARBA00004956"/>
    </source>
</evidence>
<dbReference type="InterPro" id="IPR029045">
    <property type="entry name" value="ClpP/crotonase-like_dom_sf"/>
</dbReference>
<keyword evidence="14" id="KW-1185">Reference proteome</keyword>
<evidence type="ECO:0000259" key="12">
    <source>
        <dbReference type="PROSITE" id="PS50989"/>
    </source>
</evidence>
<keyword evidence="8 10" id="KW-0275">Fatty acid biosynthesis</keyword>
<dbReference type="PANTHER" id="PTHR42853:SF3">
    <property type="entry name" value="ACETYL-COENZYME A CARBOXYLASE CARBOXYL TRANSFERASE SUBUNIT ALPHA, CHLOROPLASTIC"/>
    <property type="match status" value="1"/>
</dbReference>
<evidence type="ECO:0000256" key="7">
    <source>
        <dbReference type="ARBA" id="ARBA00023098"/>
    </source>
</evidence>
<comment type="subcellular location">
    <subcellularLocation>
        <location evidence="10">Cytoplasm</location>
    </subcellularLocation>
</comment>
<keyword evidence="10" id="KW-0963">Cytoplasm</keyword>
<evidence type="ECO:0000256" key="6">
    <source>
        <dbReference type="ARBA" id="ARBA00022840"/>
    </source>
</evidence>
<dbReference type="Proteomes" id="UP000287188">
    <property type="component" value="Unassembled WGS sequence"/>
</dbReference>
<feature type="domain" description="CoA carboxyltransferase C-terminal" evidence="12">
    <location>
        <begin position="38"/>
        <end position="292"/>
    </location>
</feature>
<gene>
    <name evidence="13" type="primary">accA_1</name>
    <name evidence="10" type="synonym">accA</name>
    <name evidence="13" type="ORF">KDK_08730</name>
</gene>
<dbReference type="InterPro" id="IPR011763">
    <property type="entry name" value="COA_CT_C"/>
</dbReference>
<comment type="catalytic activity">
    <reaction evidence="9 10">
        <text>N(6)-carboxybiotinyl-L-lysyl-[protein] + acetyl-CoA = N(6)-biotinyl-L-lysyl-[protein] + malonyl-CoA</text>
        <dbReference type="Rhea" id="RHEA:54728"/>
        <dbReference type="Rhea" id="RHEA-COMP:10505"/>
        <dbReference type="Rhea" id="RHEA-COMP:10506"/>
        <dbReference type="ChEBI" id="CHEBI:57288"/>
        <dbReference type="ChEBI" id="CHEBI:57384"/>
        <dbReference type="ChEBI" id="CHEBI:83144"/>
        <dbReference type="ChEBI" id="CHEBI:83145"/>
        <dbReference type="EC" id="2.1.3.15"/>
    </reaction>
</comment>
<dbReference type="NCBIfam" id="TIGR00513">
    <property type="entry name" value="accA"/>
    <property type="match status" value="1"/>
</dbReference>
<accession>A0A402ADB0</accession>
<comment type="function">
    <text evidence="10">Component of the acetyl coenzyme A carboxylase (ACC) complex. First, biotin carboxylase catalyzes the carboxylation of biotin on its carrier protein (BCCP) and then the CO(2) group is transferred by the carboxyltransferase to acetyl-CoA to form malonyl-CoA.</text>
</comment>
<evidence type="ECO:0000313" key="14">
    <source>
        <dbReference type="Proteomes" id="UP000287188"/>
    </source>
</evidence>
<feature type="coiled-coil region" evidence="11">
    <location>
        <begin position="11"/>
        <end position="53"/>
    </location>
</feature>
<reference evidence="14" key="1">
    <citation type="submission" date="2018-12" db="EMBL/GenBank/DDBJ databases">
        <title>Tengunoibacter tsumagoiensis gen. nov., sp. nov., Dictyobacter kobayashii sp. nov., D. alpinus sp. nov., and D. joshuensis sp. nov. and description of Dictyobacteraceae fam. nov. within the order Ktedonobacterales isolated from Tengu-no-mugimeshi.</title>
        <authorList>
            <person name="Wang C.M."/>
            <person name="Zheng Y."/>
            <person name="Sakai Y."/>
            <person name="Toyoda A."/>
            <person name="Minakuchi Y."/>
            <person name="Abe K."/>
            <person name="Yokota A."/>
            <person name="Yabe S."/>
        </authorList>
    </citation>
    <scope>NUCLEOTIDE SEQUENCE [LARGE SCALE GENOMIC DNA]</scope>
    <source>
        <strain evidence="14">Uno11</strain>
    </source>
</reference>
<dbReference type="UniPathway" id="UPA00655">
    <property type="reaction ID" value="UER00711"/>
</dbReference>
<keyword evidence="3 10" id="KW-0808">Transferase</keyword>
<keyword evidence="6 10" id="KW-0067">ATP-binding</keyword>
<evidence type="ECO:0000256" key="2">
    <source>
        <dbReference type="ARBA" id="ARBA00022516"/>
    </source>
</evidence>
<keyword evidence="4 10" id="KW-0547">Nucleotide-binding</keyword>
<evidence type="ECO:0000256" key="3">
    <source>
        <dbReference type="ARBA" id="ARBA00022679"/>
    </source>
</evidence>
<dbReference type="AlphaFoldDB" id="A0A402ADB0"/>
<dbReference type="EC" id="2.1.3.15" evidence="10"/>
<comment type="similarity">
    <text evidence="10">Belongs to the AccA family.</text>
</comment>
<dbReference type="Gene3D" id="3.90.226.10">
    <property type="entry name" value="2-enoyl-CoA Hydratase, Chain A, domain 1"/>
    <property type="match status" value="1"/>
</dbReference>
<keyword evidence="5 10" id="KW-0276">Fatty acid metabolism</keyword>
<dbReference type="GO" id="GO:0009317">
    <property type="term" value="C:acetyl-CoA carboxylase complex"/>
    <property type="evidence" value="ECO:0007669"/>
    <property type="project" value="InterPro"/>
</dbReference>
<protein>
    <recommendedName>
        <fullName evidence="10">Acetyl-coenzyme A carboxylase carboxyl transferase subunit alpha</fullName>
        <shortName evidence="10">ACCase subunit alpha</shortName>
        <shortName evidence="10">Acetyl-CoA carboxylase carboxyltransferase subunit alpha</shortName>
        <ecNumber evidence="10">2.1.3.15</ecNumber>
    </recommendedName>
</protein>
<comment type="subunit">
    <text evidence="10">Acetyl-CoA carboxylase is a heterohexamer composed of biotin carboxyl carrier protein (AccB), biotin carboxylase (AccC) and two subunits each of ACCase subunit alpha (AccA) and ACCase subunit beta (AccD).</text>
</comment>
<dbReference type="EMBL" id="BIFS01000001">
    <property type="protein sequence ID" value="GCE17073.1"/>
    <property type="molecule type" value="Genomic_DNA"/>
</dbReference>
<dbReference type="GO" id="GO:2001295">
    <property type="term" value="P:malonyl-CoA biosynthetic process"/>
    <property type="evidence" value="ECO:0007669"/>
    <property type="project" value="UniProtKB-UniRule"/>
</dbReference>
<dbReference type="GO" id="GO:0016743">
    <property type="term" value="F:carboxyl- or carbamoyltransferase activity"/>
    <property type="evidence" value="ECO:0007669"/>
    <property type="project" value="UniProtKB-UniRule"/>
</dbReference>
<dbReference type="GO" id="GO:0005524">
    <property type="term" value="F:ATP binding"/>
    <property type="evidence" value="ECO:0007669"/>
    <property type="project" value="UniProtKB-KW"/>
</dbReference>
<dbReference type="RefSeq" id="WP_126548832.1">
    <property type="nucleotide sequence ID" value="NZ_BIFS01000001.1"/>
</dbReference>
<dbReference type="SUPFAM" id="SSF52096">
    <property type="entry name" value="ClpP/crotonase"/>
    <property type="match status" value="1"/>
</dbReference>
<evidence type="ECO:0000256" key="10">
    <source>
        <dbReference type="HAMAP-Rule" id="MF_00823"/>
    </source>
</evidence>
<evidence type="ECO:0000313" key="13">
    <source>
        <dbReference type="EMBL" id="GCE17073.1"/>
    </source>
</evidence>
<organism evidence="13 14">
    <name type="scientific">Dictyobacter kobayashii</name>
    <dbReference type="NCBI Taxonomy" id="2014872"/>
    <lineage>
        <taxon>Bacteria</taxon>
        <taxon>Bacillati</taxon>
        <taxon>Chloroflexota</taxon>
        <taxon>Ktedonobacteria</taxon>
        <taxon>Ktedonobacterales</taxon>
        <taxon>Dictyobacteraceae</taxon>
        <taxon>Dictyobacter</taxon>
    </lineage>
</organism>
<evidence type="ECO:0000256" key="8">
    <source>
        <dbReference type="ARBA" id="ARBA00023160"/>
    </source>
</evidence>
<evidence type="ECO:0000256" key="11">
    <source>
        <dbReference type="SAM" id="Coils"/>
    </source>
</evidence>
<evidence type="ECO:0000256" key="4">
    <source>
        <dbReference type="ARBA" id="ARBA00022741"/>
    </source>
</evidence>
<dbReference type="NCBIfam" id="NF041504">
    <property type="entry name" value="AccA_sub"/>
    <property type="match status" value="1"/>
</dbReference>
<keyword evidence="2 10" id="KW-0444">Lipid biosynthesis</keyword>
<dbReference type="InterPro" id="IPR001095">
    <property type="entry name" value="Acetyl_CoA_COase_a_su"/>
</dbReference>
<name>A0A402ADB0_9CHLR</name>
<dbReference type="OrthoDB" id="9808023at2"/>
<keyword evidence="11" id="KW-0175">Coiled coil</keyword>
<dbReference type="Pfam" id="PF03255">
    <property type="entry name" value="ACCA"/>
    <property type="match status" value="1"/>
</dbReference>
<dbReference type="PROSITE" id="PS50989">
    <property type="entry name" value="COA_CT_CTER"/>
    <property type="match status" value="1"/>
</dbReference>
<dbReference type="GO" id="GO:0006633">
    <property type="term" value="P:fatty acid biosynthetic process"/>
    <property type="evidence" value="ECO:0007669"/>
    <property type="project" value="UniProtKB-KW"/>
</dbReference>
<dbReference type="HAMAP" id="MF_00823">
    <property type="entry name" value="AcetylCoA_CT_alpha"/>
    <property type="match status" value="1"/>
</dbReference>
<proteinExistence type="inferred from homology"/>
<keyword evidence="7 10" id="KW-0443">Lipid metabolism</keyword>
<evidence type="ECO:0000256" key="5">
    <source>
        <dbReference type="ARBA" id="ARBA00022832"/>
    </source>
</evidence>
<sequence length="328" mass="36744">MAYDLEFEKPLAELEKKISTLQRKGDRLKADDLVQLQEAERELRQKTEEIYKNLTTWQTVLVARHKDRPYAADYIRLICDDFFELHGDRSFGDDHAIMAGPASIGKQTVMLVCHQKGRDMKEKQFRNLGMPHPEGYRKAHRLMEQAEKFRMPIVSLIDASGASPGLVDEERGQAEAIAATLYLMPRLQVPIIATVIGEGGSGGALAIGVADRVLMLEHSIYMVAAPEAAASIMWRDSAHASHAATAMRISARELLPLGLIDEILPEPVGGAHRNYQQMATTLKEALERHLEETKSLPIETLLDQRYQKFRNMGKYGSIKEPELVSSKA</sequence>
<dbReference type="PANTHER" id="PTHR42853">
    <property type="entry name" value="ACETYL-COENZYME A CARBOXYLASE CARBOXYL TRANSFERASE SUBUNIT ALPHA"/>
    <property type="match status" value="1"/>
</dbReference>
<dbReference type="GO" id="GO:0003989">
    <property type="term" value="F:acetyl-CoA carboxylase activity"/>
    <property type="evidence" value="ECO:0007669"/>
    <property type="project" value="InterPro"/>
</dbReference>
<dbReference type="NCBIfam" id="NF004344">
    <property type="entry name" value="PRK05724.1"/>
    <property type="match status" value="1"/>
</dbReference>
<comment type="caution">
    <text evidence="13">The sequence shown here is derived from an EMBL/GenBank/DDBJ whole genome shotgun (WGS) entry which is preliminary data.</text>
</comment>